<dbReference type="Gene3D" id="3.60.20.10">
    <property type="entry name" value="Glutamine Phosphoribosylpyrophosphate, subunit 1, domain 1"/>
    <property type="match status" value="1"/>
</dbReference>
<evidence type="ECO:0000256" key="9">
    <source>
        <dbReference type="PIRSR" id="PIRSR001589-2"/>
    </source>
</evidence>
<dbReference type="InterPro" id="IPR017932">
    <property type="entry name" value="GATase_2_dom"/>
</dbReference>
<dbReference type="GO" id="GO:0005524">
    <property type="term" value="F:ATP binding"/>
    <property type="evidence" value="ECO:0007669"/>
    <property type="project" value="UniProtKB-KW"/>
</dbReference>
<feature type="binding site" evidence="9">
    <location>
        <begin position="360"/>
        <end position="361"/>
    </location>
    <ligand>
        <name>ATP</name>
        <dbReference type="ChEBI" id="CHEBI:30616"/>
    </ligand>
</feature>
<dbReference type="InterPro" id="IPR051786">
    <property type="entry name" value="ASN_synthetase/amidase"/>
</dbReference>
<dbReference type="InterPro" id="IPR014729">
    <property type="entry name" value="Rossmann-like_a/b/a_fold"/>
</dbReference>
<keyword evidence="12" id="KW-0436">Ligase</keyword>
<dbReference type="EC" id="6.3.5.4" evidence="3"/>
<sequence length="646" mass="72323">MCGINGVFHYRSGEPDRELVRRQAMAQRHRGPDDWDVWCEGPVALAQRRLSIVELSAAGHQPMPNEDRSVWVTFNGELYNWPEIKPQLVARGHTLRGNSDTEMLLHLWEEKGPALLQDLRGMFAFALYDKTQRRLLLARDRLGKKPLFYHDDGKRIVFASELKSLVIDPSVPREVDPQSISDFLTYQYVPSPQSILRGVRKLPPAHCLIADEKGVRVERYWSLPVEADPRIGPDEAIARLRELLAESVRIRLMSDVPLGAFLSGGIDSSVVVALMAAASSAPVKTFSIGFEDQDFSELAHAGKVARHLGTEHRELVVRPRALELMPRLVWGMDEPFSDASMIPTFHVAEMARRHVTVALSGDGGDEAFAGYVTYPWARRYAKLDFVPRPLRQLLASPSALLGPDDALGRKLHRMGLSVVDRHLEAMSHFPPRERHAVLSAALRASTARHDPYKAARAVHARAKAAVGDIPALLHLDAMTYMTDDVLVKVDRTSMLNSLEVRAPLLDHVVLEYVAKLPFDLKLRGDVTKWALKETARTLLPPDILARGKQGFGVPLERWFGNDFGRLAREVLLDKRARDRGWLDPAGVERVLKGEGARDDKRARQVFTLVCLELWAQTWLDRPRESLAEPVDGPLPLHEAVAATAKG</sequence>
<dbReference type="PANTHER" id="PTHR43284:SF1">
    <property type="entry name" value="ASPARAGINE SYNTHETASE"/>
    <property type="match status" value="1"/>
</dbReference>
<dbReference type="EMBL" id="JACRIW010000118">
    <property type="protein sequence ID" value="MBI5171091.1"/>
    <property type="molecule type" value="Genomic_DNA"/>
</dbReference>
<accession>A0A933SEI5</accession>
<dbReference type="PANTHER" id="PTHR43284">
    <property type="entry name" value="ASPARAGINE SYNTHETASE (GLUTAMINE-HYDROLYZING)"/>
    <property type="match status" value="1"/>
</dbReference>
<dbReference type="Proteomes" id="UP000696931">
    <property type="component" value="Unassembled WGS sequence"/>
</dbReference>
<keyword evidence="5 9" id="KW-0067">ATP-binding</keyword>
<dbReference type="SUPFAM" id="SSF56235">
    <property type="entry name" value="N-terminal nucleophile aminohydrolases (Ntn hydrolases)"/>
    <property type="match status" value="1"/>
</dbReference>
<evidence type="ECO:0000256" key="4">
    <source>
        <dbReference type="ARBA" id="ARBA00022741"/>
    </source>
</evidence>
<dbReference type="GO" id="GO:0006529">
    <property type="term" value="P:asparagine biosynthetic process"/>
    <property type="evidence" value="ECO:0007669"/>
    <property type="project" value="UniProtKB-KW"/>
</dbReference>
<feature type="active site" description="For GATase activity" evidence="8">
    <location>
        <position position="2"/>
    </location>
</feature>
<protein>
    <recommendedName>
        <fullName evidence="3">asparagine synthase (glutamine-hydrolyzing)</fullName>
        <ecNumber evidence="3">6.3.5.4</ecNumber>
    </recommendedName>
</protein>
<organism evidence="12 13">
    <name type="scientific">Eiseniibacteriota bacterium</name>
    <dbReference type="NCBI Taxonomy" id="2212470"/>
    <lineage>
        <taxon>Bacteria</taxon>
        <taxon>Candidatus Eiseniibacteriota</taxon>
    </lineage>
</organism>
<keyword evidence="8" id="KW-0028">Amino-acid biosynthesis</keyword>
<evidence type="ECO:0000313" key="13">
    <source>
        <dbReference type="Proteomes" id="UP000696931"/>
    </source>
</evidence>
<reference evidence="12" key="1">
    <citation type="submission" date="2020-07" db="EMBL/GenBank/DDBJ databases">
        <title>Huge and variable diversity of episymbiotic CPR bacteria and DPANN archaea in groundwater ecosystems.</title>
        <authorList>
            <person name="He C.Y."/>
            <person name="Keren R."/>
            <person name="Whittaker M."/>
            <person name="Farag I.F."/>
            <person name="Doudna J."/>
            <person name="Cate J.H.D."/>
            <person name="Banfield J.F."/>
        </authorList>
    </citation>
    <scope>NUCLEOTIDE SEQUENCE</scope>
    <source>
        <strain evidence="12">NC_groundwater_1813_Pr3_B-0.1um_71_17</strain>
    </source>
</reference>
<dbReference type="GO" id="GO:0005829">
    <property type="term" value="C:cytosol"/>
    <property type="evidence" value="ECO:0007669"/>
    <property type="project" value="TreeGrafter"/>
</dbReference>
<keyword evidence="6 8" id="KW-0315">Glutamine amidotransferase</keyword>
<dbReference type="PROSITE" id="PS51278">
    <property type="entry name" value="GATASE_TYPE_2"/>
    <property type="match status" value="1"/>
</dbReference>
<proteinExistence type="inferred from homology"/>
<comment type="similarity">
    <text evidence="2">Belongs to the asparagine synthetase family.</text>
</comment>
<dbReference type="AlphaFoldDB" id="A0A933SEI5"/>
<dbReference type="NCBIfam" id="TIGR01536">
    <property type="entry name" value="asn_synth_AEB"/>
    <property type="match status" value="1"/>
</dbReference>
<dbReference type="PIRSF" id="PIRSF001589">
    <property type="entry name" value="Asn_synthetase_glu-h"/>
    <property type="match status" value="1"/>
</dbReference>
<evidence type="ECO:0000256" key="7">
    <source>
        <dbReference type="ARBA" id="ARBA00048741"/>
    </source>
</evidence>
<comment type="pathway">
    <text evidence="1">Amino-acid biosynthesis; L-asparagine biosynthesis; L-asparagine from L-aspartate (L-Gln route): step 1/1.</text>
</comment>
<dbReference type="Pfam" id="PF13522">
    <property type="entry name" value="GATase_6"/>
    <property type="match status" value="1"/>
</dbReference>
<gene>
    <name evidence="12" type="primary">asnB</name>
    <name evidence="12" type="ORF">HZA61_16515</name>
</gene>
<feature type="binding site" evidence="9">
    <location>
        <position position="100"/>
    </location>
    <ligand>
        <name>L-glutamine</name>
        <dbReference type="ChEBI" id="CHEBI:58359"/>
    </ligand>
</feature>
<name>A0A933SEI5_UNCEI</name>
<dbReference type="CDD" id="cd01991">
    <property type="entry name" value="Asn_synthase_B_C"/>
    <property type="match status" value="1"/>
</dbReference>
<evidence type="ECO:0000256" key="5">
    <source>
        <dbReference type="ARBA" id="ARBA00022840"/>
    </source>
</evidence>
<evidence type="ECO:0000256" key="2">
    <source>
        <dbReference type="ARBA" id="ARBA00005752"/>
    </source>
</evidence>
<dbReference type="Pfam" id="PF00733">
    <property type="entry name" value="Asn_synthase"/>
    <property type="match status" value="1"/>
</dbReference>
<dbReference type="CDD" id="cd00712">
    <property type="entry name" value="AsnB"/>
    <property type="match status" value="1"/>
</dbReference>
<dbReference type="GO" id="GO:0004066">
    <property type="term" value="F:asparagine synthase (glutamine-hydrolyzing) activity"/>
    <property type="evidence" value="ECO:0007669"/>
    <property type="project" value="UniProtKB-EC"/>
</dbReference>
<keyword evidence="8" id="KW-0061">Asparagine biosynthesis</keyword>
<feature type="domain" description="Glutamine amidotransferase type-2" evidence="11">
    <location>
        <begin position="2"/>
        <end position="213"/>
    </location>
</feature>
<evidence type="ECO:0000313" key="12">
    <source>
        <dbReference type="EMBL" id="MBI5171091.1"/>
    </source>
</evidence>
<feature type="site" description="Important for beta-aspartyl-AMP intermediate formation" evidence="10">
    <location>
        <position position="362"/>
    </location>
</feature>
<dbReference type="InterPro" id="IPR029055">
    <property type="entry name" value="Ntn_hydrolases_N"/>
</dbReference>
<evidence type="ECO:0000256" key="10">
    <source>
        <dbReference type="PIRSR" id="PIRSR001589-3"/>
    </source>
</evidence>
<evidence type="ECO:0000256" key="3">
    <source>
        <dbReference type="ARBA" id="ARBA00012737"/>
    </source>
</evidence>
<keyword evidence="4 9" id="KW-0547">Nucleotide-binding</keyword>
<dbReference type="SUPFAM" id="SSF52402">
    <property type="entry name" value="Adenine nucleotide alpha hydrolases-like"/>
    <property type="match status" value="1"/>
</dbReference>
<dbReference type="Gene3D" id="3.40.50.620">
    <property type="entry name" value="HUPs"/>
    <property type="match status" value="1"/>
</dbReference>
<evidence type="ECO:0000256" key="1">
    <source>
        <dbReference type="ARBA" id="ARBA00005187"/>
    </source>
</evidence>
<dbReference type="InterPro" id="IPR033738">
    <property type="entry name" value="AsnB_N"/>
</dbReference>
<evidence type="ECO:0000259" key="11">
    <source>
        <dbReference type="PROSITE" id="PS51278"/>
    </source>
</evidence>
<comment type="caution">
    <text evidence="12">The sequence shown here is derived from an EMBL/GenBank/DDBJ whole genome shotgun (WGS) entry which is preliminary data.</text>
</comment>
<dbReference type="InterPro" id="IPR001962">
    <property type="entry name" value="Asn_synthase"/>
</dbReference>
<evidence type="ECO:0000256" key="6">
    <source>
        <dbReference type="ARBA" id="ARBA00022962"/>
    </source>
</evidence>
<feature type="binding site" evidence="9">
    <location>
        <position position="288"/>
    </location>
    <ligand>
        <name>ATP</name>
        <dbReference type="ChEBI" id="CHEBI:30616"/>
    </ligand>
</feature>
<comment type="catalytic activity">
    <reaction evidence="7">
        <text>L-aspartate + L-glutamine + ATP + H2O = L-asparagine + L-glutamate + AMP + diphosphate + H(+)</text>
        <dbReference type="Rhea" id="RHEA:12228"/>
        <dbReference type="ChEBI" id="CHEBI:15377"/>
        <dbReference type="ChEBI" id="CHEBI:15378"/>
        <dbReference type="ChEBI" id="CHEBI:29985"/>
        <dbReference type="ChEBI" id="CHEBI:29991"/>
        <dbReference type="ChEBI" id="CHEBI:30616"/>
        <dbReference type="ChEBI" id="CHEBI:33019"/>
        <dbReference type="ChEBI" id="CHEBI:58048"/>
        <dbReference type="ChEBI" id="CHEBI:58359"/>
        <dbReference type="ChEBI" id="CHEBI:456215"/>
        <dbReference type="EC" id="6.3.5.4"/>
    </reaction>
</comment>
<evidence type="ECO:0000256" key="8">
    <source>
        <dbReference type="PIRSR" id="PIRSR001589-1"/>
    </source>
</evidence>
<dbReference type="InterPro" id="IPR006426">
    <property type="entry name" value="Asn_synth_AEB"/>
</dbReference>